<dbReference type="InterPro" id="IPR001789">
    <property type="entry name" value="Sig_transdc_resp-reg_receiver"/>
</dbReference>
<dbReference type="PIRSF" id="PIRSF000876">
    <property type="entry name" value="RR_chemtxs_CheB"/>
    <property type="match status" value="1"/>
</dbReference>
<dbReference type="PANTHER" id="PTHR42872:SF6">
    <property type="entry name" value="PROTEIN-GLUTAMATE METHYLESTERASE_PROTEIN-GLUTAMINE GLUTAMINASE"/>
    <property type="match status" value="1"/>
</dbReference>
<evidence type="ECO:0000256" key="6">
    <source>
        <dbReference type="PROSITE-ProRule" id="PRU00050"/>
    </source>
</evidence>
<accession>A0A0W0RXI3</accession>
<dbReference type="EMBL" id="LNXU01000007">
    <property type="protein sequence ID" value="KTC75827.1"/>
    <property type="molecule type" value="Genomic_DNA"/>
</dbReference>
<keyword evidence="5 7" id="KW-0597">Phosphoprotein</keyword>
<dbReference type="NCBIfam" id="NF001965">
    <property type="entry name" value="PRK00742.1"/>
    <property type="match status" value="1"/>
</dbReference>
<comment type="catalytic activity">
    <reaction evidence="5">
        <text>L-glutaminyl-[protein] + H2O = L-glutamyl-[protein] + NH4(+)</text>
        <dbReference type="Rhea" id="RHEA:16441"/>
        <dbReference type="Rhea" id="RHEA-COMP:10207"/>
        <dbReference type="Rhea" id="RHEA-COMP:10208"/>
        <dbReference type="ChEBI" id="CHEBI:15377"/>
        <dbReference type="ChEBI" id="CHEBI:28938"/>
        <dbReference type="ChEBI" id="CHEBI:29973"/>
        <dbReference type="ChEBI" id="CHEBI:30011"/>
        <dbReference type="EC" id="3.5.1.44"/>
    </reaction>
</comment>
<evidence type="ECO:0000256" key="7">
    <source>
        <dbReference type="PROSITE-ProRule" id="PRU00169"/>
    </source>
</evidence>
<evidence type="ECO:0000256" key="1">
    <source>
        <dbReference type="ARBA" id="ARBA00022490"/>
    </source>
</evidence>
<gene>
    <name evidence="10" type="primary">cheB_1</name>
    <name evidence="5" type="synonym">cheB</name>
    <name evidence="10" type="ORF">Lboz_0655</name>
</gene>
<dbReference type="CDD" id="cd16432">
    <property type="entry name" value="CheB_Rec"/>
    <property type="match status" value="1"/>
</dbReference>
<keyword evidence="11" id="KW-1185">Reference proteome</keyword>
<evidence type="ECO:0000256" key="5">
    <source>
        <dbReference type="HAMAP-Rule" id="MF_00099"/>
    </source>
</evidence>
<comment type="PTM">
    <text evidence="5">Phosphorylated by CheA. Phosphorylation of the N-terminal regulatory domain activates the methylesterase activity.</text>
</comment>
<evidence type="ECO:0000313" key="11">
    <source>
        <dbReference type="Proteomes" id="UP000054695"/>
    </source>
</evidence>
<comment type="similarity">
    <text evidence="5">Belongs to the CheB family.</text>
</comment>
<keyword evidence="2 5" id="KW-0145">Chemotaxis</keyword>
<dbReference type="Pfam" id="PF01339">
    <property type="entry name" value="CheB_methylest"/>
    <property type="match status" value="1"/>
</dbReference>
<sequence length="352" mass="38610">MIKILIVDDSPTEVAIIQHIIESEKDMEVIGIAKNGKEAIELTEKLKPNLITMDIKMPIMDGLEATRLIMAQNPTPIVVISSLVNDESLHATFHILEAGALTALAKPVNVFSPSFEESRQHIVNTLRSLSDIRVIKKPLKNHLIFDESKKYKTKDVKTTHYEIIAMGASVGGPMALHTILAQLAPDFPVPILIVQHMSRGFIRGFAQWLEENVSLTVKNAVNDEPLQKGTVYIAPEHQHMVVERVHEQLICKLVDGPPVSGFCPSITRLLQSVANVCGKKAIGILLTGMSDDGAEGLLELKEAHGHTLIQDQESSIVFGMGAVAQSLNAVDQIIELENIASYLTKICISEDE</sequence>
<comment type="catalytic activity">
    <reaction evidence="4 5">
        <text>[protein]-L-glutamate 5-O-methyl ester + H2O = L-glutamyl-[protein] + methanol + H(+)</text>
        <dbReference type="Rhea" id="RHEA:23236"/>
        <dbReference type="Rhea" id="RHEA-COMP:10208"/>
        <dbReference type="Rhea" id="RHEA-COMP:10311"/>
        <dbReference type="ChEBI" id="CHEBI:15377"/>
        <dbReference type="ChEBI" id="CHEBI:15378"/>
        <dbReference type="ChEBI" id="CHEBI:17790"/>
        <dbReference type="ChEBI" id="CHEBI:29973"/>
        <dbReference type="ChEBI" id="CHEBI:82795"/>
        <dbReference type="EC" id="3.1.1.61"/>
    </reaction>
</comment>
<dbReference type="SUPFAM" id="SSF52172">
    <property type="entry name" value="CheY-like"/>
    <property type="match status" value="1"/>
</dbReference>
<dbReference type="GO" id="GO:0000156">
    <property type="term" value="F:phosphorelay response regulator activity"/>
    <property type="evidence" value="ECO:0007669"/>
    <property type="project" value="InterPro"/>
</dbReference>
<dbReference type="SUPFAM" id="SSF52738">
    <property type="entry name" value="Methylesterase CheB, C-terminal domain"/>
    <property type="match status" value="1"/>
</dbReference>
<dbReference type="CDD" id="cd17541">
    <property type="entry name" value="REC_CheB-like"/>
    <property type="match status" value="1"/>
</dbReference>
<dbReference type="PANTHER" id="PTHR42872">
    <property type="entry name" value="PROTEIN-GLUTAMATE METHYLESTERASE/PROTEIN-GLUTAMINE GLUTAMINASE"/>
    <property type="match status" value="1"/>
</dbReference>
<comment type="caution">
    <text evidence="10">The sequence shown here is derived from an EMBL/GenBank/DDBJ whole genome shotgun (WGS) entry which is preliminary data.</text>
</comment>
<dbReference type="Gene3D" id="3.40.50.2300">
    <property type="match status" value="1"/>
</dbReference>
<dbReference type="InterPro" id="IPR011006">
    <property type="entry name" value="CheY-like_superfamily"/>
</dbReference>
<dbReference type="HAMAP" id="MF_00099">
    <property type="entry name" value="CheB_chemtxs"/>
    <property type="match status" value="1"/>
</dbReference>
<protein>
    <recommendedName>
        <fullName evidence="5">Protein-glutamate methylesterase/protein-glutamine glutaminase</fullName>
        <ecNumber evidence="5">3.1.1.61</ecNumber>
        <ecNumber evidence="5">3.5.1.44</ecNumber>
    </recommendedName>
</protein>
<comment type="domain">
    <text evidence="5">Contains a C-terminal catalytic domain, and an N-terminal region which modulates catalytic activity.</text>
</comment>
<keyword evidence="1 5" id="KW-0963">Cytoplasm</keyword>
<dbReference type="GO" id="GO:0005737">
    <property type="term" value="C:cytoplasm"/>
    <property type="evidence" value="ECO:0007669"/>
    <property type="project" value="UniProtKB-SubCell"/>
</dbReference>
<dbReference type="PROSITE" id="PS50122">
    <property type="entry name" value="CHEB"/>
    <property type="match status" value="1"/>
</dbReference>
<evidence type="ECO:0000256" key="2">
    <source>
        <dbReference type="ARBA" id="ARBA00022500"/>
    </source>
</evidence>
<evidence type="ECO:0000256" key="4">
    <source>
        <dbReference type="ARBA" id="ARBA00048267"/>
    </source>
</evidence>
<keyword evidence="3 5" id="KW-0378">Hydrolase</keyword>
<evidence type="ECO:0000259" key="8">
    <source>
        <dbReference type="PROSITE" id="PS50110"/>
    </source>
</evidence>
<feature type="domain" description="CheB-type methylesterase" evidence="9">
    <location>
        <begin position="157"/>
        <end position="344"/>
    </location>
</feature>
<dbReference type="GO" id="GO:0006935">
    <property type="term" value="P:chemotaxis"/>
    <property type="evidence" value="ECO:0007669"/>
    <property type="project" value="UniProtKB-UniRule"/>
</dbReference>
<dbReference type="PATRIC" id="fig|447.4.peg.704"/>
<dbReference type="RefSeq" id="WP_058458348.1">
    <property type="nucleotide sequence ID" value="NZ_CAAAIY010000014.1"/>
</dbReference>
<comment type="subcellular location">
    <subcellularLocation>
        <location evidence="5">Cytoplasm</location>
    </subcellularLocation>
</comment>
<evidence type="ECO:0000259" key="9">
    <source>
        <dbReference type="PROSITE" id="PS50122"/>
    </source>
</evidence>
<name>A0A0W0RXI3_LEGBO</name>
<feature type="active site" evidence="5 6">
    <location>
        <position position="169"/>
    </location>
</feature>
<feature type="domain" description="Response regulatory" evidence="8">
    <location>
        <begin position="3"/>
        <end position="121"/>
    </location>
</feature>
<dbReference type="Gene3D" id="3.40.50.180">
    <property type="entry name" value="Methylesterase CheB, C-terminal domain"/>
    <property type="match status" value="1"/>
</dbReference>
<feature type="modified residue" description="4-aspartylphosphate" evidence="5 7">
    <location>
        <position position="54"/>
    </location>
</feature>
<dbReference type="EC" id="3.5.1.44" evidence="5"/>
<reference evidence="10 11" key="1">
    <citation type="submission" date="2015-11" db="EMBL/GenBank/DDBJ databases">
        <title>Genomic analysis of 38 Legionella species identifies large and diverse effector repertoires.</title>
        <authorList>
            <person name="Burstein D."/>
            <person name="Amaro F."/>
            <person name="Zusman T."/>
            <person name="Lifshitz Z."/>
            <person name="Cohen O."/>
            <person name="Gilbert J.A."/>
            <person name="Pupko T."/>
            <person name="Shuman H.A."/>
            <person name="Segal G."/>
        </authorList>
    </citation>
    <scope>NUCLEOTIDE SEQUENCE [LARGE SCALE GENOMIC DNA]</scope>
    <source>
        <strain evidence="10 11">WIGA</strain>
    </source>
</reference>
<dbReference type="InterPro" id="IPR035909">
    <property type="entry name" value="CheB_C"/>
</dbReference>
<feature type="active site" evidence="5 6">
    <location>
        <position position="292"/>
    </location>
</feature>
<proteinExistence type="inferred from homology"/>
<dbReference type="EC" id="3.1.1.61" evidence="5"/>
<evidence type="ECO:0000256" key="3">
    <source>
        <dbReference type="ARBA" id="ARBA00022801"/>
    </source>
</evidence>
<dbReference type="SMART" id="SM00448">
    <property type="entry name" value="REC"/>
    <property type="match status" value="1"/>
</dbReference>
<dbReference type="AlphaFoldDB" id="A0A0W0RXI3"/>
<dbReference type="GO" id="GO:0008984">
    <property type="term" value="F:protein-glutamate methylesterase activity"/>
    <property type="evidence" value="ECO:0007669"/>
    <property type="project" value="UniProtKB-UniRule"/>
</dbReference>
<dbReference type="InterPro" id="IPR008248">
    <property type="entry name" value="CheB-like"/>
</dbReference>
<dbReference type="STRING" id="447.Lboz_0655"/>
<dbReference type="Pfam" id="PF00072">
    <property type="entry name" value="Response_reg"/>
    <property type="match status" value="1"/>
</dbReference>
<dbReference type="PROSITE" id="PS50110">
    <property type="entry name" value="RESPONSE_REGULATORY"/>
    <property type="match status" value="1"/>
</dbReference>
<evidence type="ECO:0000313" key="10">
    <source>
        <dbReference type="EMBL" id="KTC75827.1"/>
    </source>
</evidence>
<organism evidence="10 11">
    <name type="scientific">Legionella bozemanae</name>
    <name type="common">Fluoribacter bozemanae</name>
    <dbReference type="NCBI Taxonomy" id="447"/>
    <lineage>
        <taxon>Bacteria</taxon>
        <taxon>Pseudomonadati</taxon>
        <taxon>Pseudomonadota</taxon>
        <taxon>Gammaproteobacteria</taxon>
        <taxon>Legionellales</taxon>
        <taxon>Legionellaceae</taxon>
        <taxon>Legionella</taxon>
    </lineage>
</organism>
<dbReference type="GO" id="GO:0050568">
    <property type="term" value="F:protein-glutamine glutaminase activity"/>
    <property type="evidence" value="ECO:0007669"/>
    <property type="project" value="UniProtKB-UniRule"/>
</dbReference>
<feature type="active site" evidence="5 6">
    <location>
        <position position="196"/>
    </location>
</feature>
<dbReference type="OrthoDB" id="9793421at2"/>
<dbReference type="InterPro" id="IPR000673">
    <property type="entry name" value="Sig_transdc_resp-reg_Me-estase"/>
</dbReference>
<dbReference type="Proteomes" id="UP000054695">
    <property type="component" value="Unassembled WGS sequence"/>
</dbReference>
<comment type="function">
    <text evidence="5">Involved in chemotaxis. Part of a chemotaxis signal transduction system that modulates chemotaxis in response to various stimuli. Catalyzes the demethylation of specific methylglutamate residues introduced into the chemoreceptors (methyl-accepting chemotaxis proteins or MCP) by CheR. Also mediates the irreversible deamidation of specific glutamine residues to glutamic acid.</text>
</comment>